<dbReference type="PROSITE" id="PS01223">
    <property type="entry name" value="PROA"/>
    <property type="match status" value="1"/>
</dbReference>
<keyword evidence="2 7" id="KW-0028">Amino-acid biosynthesis</keyword>
<comment type="catalytic activity">
    <reaction evidence="6 7">
        <text>L-glutamate 5-semialdehyde + phosphate + NADP(+) = L-glutamyl 5-phosphate + NADPH + H(+)</text>
        <dbReference type="Rhea" id="RHEA:19541"/>
        <dbReference type="ChEBI" id="CHEBI:15378"/>
        <dbReference type="ChEBI" id="CHEBI:43474"/>
        <dbReference type="ChEBI" id="CHEBI:57783"/>
        <dbReference type="ChEBI" id="CHEBI:58066"/>
        <dbReference type="ChEBI" id="CHEBI:58274"/>
        <dbReference type="ChEBI" id="CHEBI:58349"/>
        <dbReference type="EC" id="1.2.1.41"/>
    </reaction>
</comment>
<name>A0A2X2VZS2_CLOCO</name>
<protein>
    <recommendedName>
        <fullName evidence="7">Gamma-glutamyl phosphate reductase</fullName>
        <shortName evidence="7">GPR</shortName>
        <ecNumber evidence="7">1.2.1.41</ecNumber>
    </recommendedName>
    <alternativeName>
        <fullName evidence="7">Glutamate-5-semialdehyde dehydrogenase</fullName>
    </alternativeName>
    <alternativeName>
        <fullName evidence="7">Glutamyl-gamma-semialdehyde dehydrogenase</fullName>
        <shortName evidence="7">GSA dehydrogenase</shortName>
    </alternativeName>
</protein>
<dbReference type="NCBIfam" id="NF001221">
    <property type="entry name" value="PRK00197.1"/>
    <property type="match status" value="1"/>
</dbReference>
<dbReference type="EMBL" id="UAWC01000003">
    <property type="protein sequence ID" value="SQB33914.1"/>
    <property type="molecule type" value="Genomic_DNA"/>
</dbReference>
<evidence type="ECO:0000256" key="6">
    <source>
        <dbReference type="ARBA" id="ARBA00049024"/>
    </source>
</evidence>
<dbReference type="PANTHER" id="PTHR11063">
    <property type="entry name" value="GLUTAMATE SEMIALDEHYDE DEHYDROGENASE"/>
    <property type="match status" value="1"/>
</dbReference>
<dbReference type="GO" id="GO:0050661">
    <property type="term" value="F:NADP binding"/>
    <property type="evidence" value="ECO:0007669"/>
    <property type="project" value="InterPro"/>
</dbReference>
<dbReference type="PANTHER" id="PTHR11063:SF8">
    <property type="entry name" value="DELTA-1-PYRROLINE-5-CARBOXYLATE SYNTHASE"/>
    <property type="match status" value="1"/>
</dbReference>
<evidence type="ECO:0000259" key="8">
    <source>
        <dbReference type="Pfam" id="PF00171"/>
    </source>
</evidence>
<dbReference type="Gene3D" id="3.40.605.10">
    <property type="entry name" value="Aldehyde Dehydrogenase, Chain A, domain 1"/>
    <property type="match status" value="1"/>
</dbReference>
<dbReference type="UniPathway" id="UPA00098">
    <property type="reaction ID" value="UER00360"/>
</dbReference>
<dbReference type="InterPro" id="IPR016162">
    <property type="entry name" value="Ald_DH_N"/>
</dbReference>
<dbReference type="FunFam" id="3.40.309.10:FF:000006">
    <property type="entry name" value="Gamma-glutamyl phosphate reductase"/>
    <property type="match status" value="1"/>
</dbReference>
<evidence type="ECO:0000256" key="5">
    <source>
        <dbReference type="ARBA" id="ARBA00023002"/>
    </source>
</evidence>
<keyword evidence="3 7" id="KW-0641">Proline biosynthesis</keyword>
<sequence>MEDLNKYLINKGKKAKEASRFLSSIDSTFKNKVLHKMGKDLKANMNKIIEANKIDMEKGKEKGLSKALLDRLLIDEKRVNNMVNGLIEVSELSDPVGEVLNMWKRPNGINIGVKRVPLGVIGIIYEARPNVTVDATALCLKSGNAVILRGGSEAINTNKAIGEILEKSAIDSGLPEGTVQLIETTDREIVNKMLKLNEYIDVLIPRGGRGLIDNVVKNSTVPVIQTGVGLCHTYIDDSANLQMAKDIVINAKTQRPGVCNAMETLLVHKNVASTFLPDMVKELNKYGVELKLCEKSLDVVKNSIKDEKILCSISKATDEDWDTEYLDLILSIKIVDSLDEALNHIYEHGTKHSEAIITENYTNSQRFLNEVDAAAVYVNASTRFTDGSEFGFGAEIGISTQKLHARGPMGLSQLTTTKYIIYGNGQIRK</sequence>
<dbReference type="EC" id="1.2.1.41" evidence="7"/>
<comment type="function">
    <text evidence="7">Catalyzes the NADPH-dependent reduction of L-glutamate 5-phosphate into L-glutamate 5-semialdehyde and phosphate. The product spontaneously undergoes cyclization to form 1-pyrroline-5-carboxylate.</text>
</comment>
<evidence type="ECO:0000256" key="3">
    <source>
        <dbReference type="ARBA" id="ARBA00022650"/>
    </source>
</evidence>
<keyword evidence="7" id="KW-0963">Cytoplasm</keyword>
<dbReference type="GO" id="GO:0055129">
    <property type="term" value="P:L-proline biosynthetic process"/>
    <property type="evidence" value="ECO:0007669"/>
    <property type="project" value="UniProtKB-UniRule"/>
</dbReference>
<gene>
    <name evidence="7 9" type="primary">proA</name>
    <name evidence="9" type="ORF">NCTC13028_00791</name>
</gene>
<accession>A0A2X2VZS2</accession>
<dbReference type="PIRSF" id="PIRSF000151">
    <property type="entry name" value="GPR"/>
    <property type="match status" value="1"/>
</dbReference>
<keyword evidence="5 7" id="KW-0560">Oxidoreductase</keyword>
<comment type="subcellular location">
    <subcellularLocation>
        <location evidence="7">Cytoplasm</location>
    </subcellularLocation>
</comment>
<evidence type="ECO:0000256" key="2">
    <source>
        <dbReference type="ARBA" id="ARBA00022605"/>
    </source>
</evidence>
<dbReference type="Gene3D" id="3.40.309.10">
    <property type="entry name" value="Aldehyde Dehydrogenase, Chain A, domain 2"/>
    <property type="match status" value="1"/>
</dbReference>
<dbReference type="InterPro" id="IPR012134">
    <property type="entry name" value="Glu-5-SA_DH"/>
</dbReference>
<evidence type="ECO:0000313" key="9">
    <source>
        <dbReference type="EMBL" id="SQB33914.1"/>
    </source>
</evidence>
<dbReference type="InterPro" id="IPR016163">
    <property type="entry name" value="Ald_DH_C"/>
</dbReference>
<dbReference type="CDD" id="cd07079">
    <property type="entry name" value="ALDH_F18-19_ProA-GPR"/>
    <property type="match status" value="1"/>
</dbReference>
<evidence type="ECO:0000313" key="10">
    <source>
        <dbReference type="Proteomes" id="UP000250223"/>
    </source>
</evidence>
<comment type="similarity">
    <text evidence="7">Belongs to the gamma-glutamyl phosphate reductase family.</text>
</comment>
<dbReference type="RefSeq" id="WP_096635898.1">
    <property type="nucleotide sequence ID" value="NZ_JAHLNT010000007.1"/>
</dbReference>
<dbReference type="SUPFAM" id="SSF53720">
    <property type="entry name" value="ALDH-like"/>
    <property type="match status" value="1"/>
</dbReference>
<evidence type="ECO:0000256" key="4">
    <source>
        <dbReference type="ARBA" id="ARBA00022857"/>
    </source>
</evidence>
<dbReference type="NCBIfam" id="TIGR00407">
    <property type="entry name" value="proA"/>
    <property type="match status" value="1"/>
</dbReference>
<dbReference type="InterPro" id="IPR020593">
    <property type="entry name" value="G-glutamylP_reductase_CS"/>
</dbReference>
<dbReference type="GO" id="GO:0005737">
    <property type="term" value="C:cytoplasm"/>
    <property type="evidence" value="ECO:0007669"/>
    <property type="project" value="UniProtKB-SubCell"/>
</dbReference>
<dbReference type="HAMAP" id="MF_00412">
    <property type="entry name" value="ProA"/>
    <property type="match status" value="1"/>
</dbReference>
<dbReference type="InterPro" id="IPR015590">
    <property type="entry name" value="Aldehyde_DH_dom"/>
</dbReference>
<evidence type="ECO:0000256" key="7">
    <source>
        <dbReference type="HAMAP-Rule" id="MF_00412"/>
    </source>
</evidence>
<dbReference type="Proteomes" id="UP000250223">
    <property type="component" value="Unassembled WGS sequence"/>
</dbReference>
<dbReference type="GO" id="GO:0004350">
    <property type="term" value="F:glutamate-5-semialdehyde dehydrogenase activity"/>
    <property type="evidence" value="ECO:0007669"/>
    <property type="project" value="UniProtKB-UniRule"/>
</dbReference>
<proteinExistence type="inferred from homology"/>
<dbReference type="InterPro" id="IPR000965">
    <property type="entry name" value="GPR_dom"/>
</dbReference>
<keyword evidence="4 7" id="KW-0521">NADP</keyword>
<evidence type="ECO:0000256" key="1">
    <source>
        <dbReference type="ARBA" id="ARBA00004985"/>
    </source>
</evidence>
<reference evidence="9 10" key="1">
    <citation type="submission" date="2018-06" db="EMBL/GenBank/DDBJ databases">
        <authorList>
            <consortium name="Pathogen Informatics"/>
            <person name="Doyle S."/>
        </authorList>
    </citation>
    <scope>NUCLEOTIDE SEQUENCE [LARGE SCALE GENOMIC DNA]</scope>
    <source>
        <strain evidence="9 10">NCTC13028</strain>
    </source>
</reference>
<comment type="pathway">
    <text evidence="1 7">Amino-acid biosynthesis; L-proline biosynthesis; L-glutamate 5-semialdehyde from L-glutamate: step 2/2.</text>
</comment>
<dbReference type="Pfam" id="PF00171">
    <property type="entry name" value="Aldedh"/>
    <property type="match status" value="1"/>
</dbReference>
<dbReference type="AlphaFoldDB" id="A0A2X2VZS2"/>
<organism evidence="9 10">
    <name type="scientific">Clostridium cochlearium</name>
    <dbReference type="NCBI Taxonomy" id="1494"/>
    <lineage>
        <taxon>Bacteria</taxon>
        <taxon>Bacillati</taxon>
        <taxon>Bacillota</taxon>
        <taxon>Clostridia</taxon>
        <taxon>Eubacteriales</taxon>
        <taxon>Clostridiaceae</taxon>
        <taxon>Clostridium</taxon>
    </lineage>
</organism>
<dbReference type="InterPro" id="IPR016161">
    <property type="entry name" value="Ald_DH/histidinol_DH"/>
</dbReference>
<feature type="domain" description="Aldehyde dehydrogenase" evidence="8">
    <location>
        <begin position="13"/>
        <end position="292"/>
    </location>
</feature>